<dbReference type="Gene3D" id="1.20.120.1080">
    <property type="match status" value="1"/>
</dbReference>
<evidence type="ECO:0000256" key="2">
    <source>
        <dbReference type="ARBA" id="ARBA00022741"/>
    </source>
</evidence>
<evidence type="ECO:0000313" key="10">
    <source>
        <dbReference type="Proteomes" id="UP001301350"/>
    </source>
</evidence>
<dbReference type="PANTHER" id="PTHR18934:SF118">
    <property type="entry name" value="ATP-DEPENDENT RNA HELICASE DHX33"/>
    <property type="match status" value="1"/>
</dbReference>
<dbReference type="Pfam" id="PF00270">
    <property type="entry name" value="DEAD"/>
    <property type="match status" value="1"/>
</dbReference>
<dbReference type="GO" id="GO:0003724">
    <property type="term" value="F:RNA helicase activity"/>
    <property type="evidence" value="ECO:0007669"/>
    <property type="project" value="UniProtKB-EC"/>
</dbReference>
<accession>A0AAV9J0G1</accession>
<evidence type="ECO:0000256" key="4">
    <source>
        <dbReference type="ARBA" id="ARBA00022806"/>
    </source>
</evidence>
<protein>
    <recommendedName>
        <fullName evidence="1">RNA helicase</fullName>
        <ecNumber evidence="1">3.6.4.13</ecNumber>
    </recommendedName>
</protein>
<dbReference type="EC" id="3.6.4.13" evidence="1"/>
<dbReference type="SMART" id="SM00490">
    <property type="entry name" value="HELICc"/>
    <property type="match status" value="1"/>
</dbReference>
<keyword evidence="10" id="KW-1185">Reference proteome</keyword>
<dbReference type="Pfam" id="PF00271">
    <property type="entry name" value="Helicase_C"/>
    <property type="match status" value="1"/>
</dbReference>
<comment type="catalytic activity">
    <reaction evidence="6">
        <text>ATP + H2O = ADP + phosphate + H(+)</text>
        <dbReference type="Rhea" id="RHEA:13065"/>
        <dbReference type="ChEBI" id="CHEBI:15377"/>
        <dbReference type="ChEBI" id="CHEBI:15378"/>
        <dbReference type="ChEBI" id="CHEBI:30616"/>
        <dbReference type="ChEBI" id="CHEBI:43474"/>
        <dbReference type="ChEBI" id="CHEBI:456216"/>
        <dbReference type="EC" id="3.6.4.13"/>
    </reaction>
</comment>
<dbReference type="Gene3D" id="3.40.50.300">
    <property type="entry name" value="P-loop containing nucleotide triphosphate hydrolases"/>
    <property type="match status" value="2"/>
</dbReference>
<evidence type="ECO:0000259" key="8">
    <source>
        <dbReference type="PROSITE" id="PS51194"/>
    </source>
</evidence>
<dbReference type="SMART" id="SM00847">
    <property type="entry name" value="HA2"/>
    <property type="match status" value="1"/>
</dbReference>
<organism evidence="9 10">
    <name type="scientific">Cyanidium caldarium</name>
    <name type="common">Red alga</name>
    <dbReference type="NCBI Taxonomy" id="2771"/>
    <lineage>
        <taxon>Eukaryota</taxon>
        <taxon>Rhodophyta</taxon>
        <taxon>Bangiophyceae</taxon>
        <taxon>Cyanidiales</taxon>
        <taxon>Cyanidiaceae</taxon>
        <taxon>Cyanidium</taxon>
    </lineage>
</organism>
<dbReference type="InterPro" id="IPR011709">
    <property type="entry name" value="DEAD-box_helicase_OB_fold"/>
</dbReference>
<dbReference type="GO" id="GO:0005524">
    <property type="term" value="F:ATP binding"/>
    <property type="evidence" value="ECO:0007669"/>
    <property type="project" value="UniProtKB-KW"/>
</dbReference>
<comment type="caution">
    <text evidence="9">The sequence shown here is derived from an EMBL/GenBank/DDBJ whole genome shotgun (WGS) entry which is preliminary data.</text>
</comment>
<evidence type="ECO:0000256" key="6">
    <source>
        <dbReference type="ARBA" id="ARBA00047984"/>
    </source>
</evidence>
<dbReference type="Proteomes" id="UP001301350">
    <property type="component" value="Unassembled WGS sequence"/>
</dbReference>
<dbReference type="InterPro" id="IPR011545">
    <property type="entry name" value="DEAD/DEAH_box_helicase_dom"/>
</dbReference>
<evidence type="ECO:0000259" key="7">
    <source>
        <dbReference type="PROSITE" id="PS51192"/>
    </source>
</evidence>
<dbReference type="InterPro" id="IPR007502">
    <property type="entry name" value="Helicase-assoc_dom"/>
</dbReference>
<dbReference type="PANTHER" id="PTHR18934">
    <property type="entry name" value="ATP-DEPENDENT RNA HELICASE"/>
    <property type="match status" value="1"/>
</dbReference>
<evidence type="ECO:0000256" key="5">
    <source>
        <dbReference type="ARBA" id="ARBA00022840"/>
    </source>
</evidence>
<feature type="domain" description="Helicase ATP-binding" evidence="7">
    <location>
        <begin position="23"/>
        <end position="193"/>
    </location>
</feature>
<keyword evidence="5" id="KW-0067">ATP-binding</keyword>
<proteinExistence type="predicted"/>
<dbReference type="EMBL" id="JANCYW010000015">
    <property type="protein sequence ID" value="KAK4537989.1"/>
    <property type="molecule type" value="Genomic_DNA"/>
</dbReference>
<gene>
    <name evidence="9" type="ORF">CDCA_CDCA15G4014</name>
</gene>
<evidence type="ECO:0000256" key="1">
    <source>
        <dbReference type="ARBA" id="ARBA00012552"/>
    </source>
</evidence>
<dbReference type="GO" id="GO:0005730">
    <property type="term" value="C:nucleolus"/>
    <property type="evidence" value="ECO:0007669"/>
    <property type="project" value="TreeGrafter"/>
</dbReference>
<dbReference type="InterPro" id="IPR027417">
    <property type="entry name" value="P-loop_NTPase"/>
</dbReference>
<keyword evidence="4" id="KW-0347">Helicase</keyword>
<evidence type="ECO:0000256" key="3">
    <source>
        <dbReference type="ARBA" id="ARBA00022801"/>
    </source>
</evidence>
<dbReference type="InterPro" id="IPR001650">
    <property type="entry name" value="Helicase_C-like"/>
</dbReference>
<feature type="domain" description="Helicase C-terminal" evidence="8">
    <location>
        <begin position="223"/>
        <end position="398"/>
    </location>
</feature>
<reference evidence="9 10" key="1">
    <citation type="submission" date="2022-07" db="EMBL/GenBank/DDBJ databases">
        <title>Genome-wide signatures of adaptation to extreme environments.</title>
        <authorList>
            <person name="Cho C.H."/>
            <person name="Yoon H.S."/>
        </authorList>
    </citation>
    <scope>NUCLEOTIDE SEQUENCE [LARGE SCALE GENOMIC DNA]</scope>
    <source>
        <strain evidence="9 10">DBV 063 E5</strain>
    </source>
</reference>
<dbReference type="AlphaFoldDB" id="A0AAV9J0G1"/>
<keyword evidence="3" id="KW-0378">Hydrolase</keyword>
<sequence length="683" mass="75277">MTAGVDPNLDGALPAWHARHQVLHTVQSHTVTFVVGATGSGKTTQIPRWLDEADGEHLGPVAVAQPRRLAAISVAQRVSQEVGCRLGTRIGYAVRFDDCSHPTQTRVRYATSGWLLREAVADPLFTRYQTLVIDEVHERLVQTDVLIAVARRAAQQRRRTSCKRPLRLVLMSATWDADRWRAHFETVLGAVGVVHVPGRLYPVDVLYTRWPQGDYLDAALNMALQVHEDAGDERGDILVFLTGQEEIETAVRLLPERARRRGLPPSVLYTVPLYASLPNARQAEALQRAPDALARKIIFSTNVAETSLTIPNVRYVVDTGVSKQRQYSPRTGADVLTVRRISRAQADQRAGRVGREPPGGVCIRLYPEAEFLKMDAYPQPEICRCDLAGALLDLYALGIEQPWRLEWLDASPPPASIERALVQLHQLGAVDDALARTPTVGVAMSRLPVAPADARMVLVAAAVAERQRKPAVLTGVLRVAALLAVDALSSGLFTVPPGVRREDAWTHWRGRFGPVGDGDLLCMARVLEAYEEQPAAQRQAWCREHYVQARVLEAAEQACVQLEAVLQRYPVDAGVCAALPATAAADAIADVGALARYCVCCGYFQHVACRLTPDGSYRRLLLSDDQHLRVHPSSVMRSVRPPPECVVYHSLVLTRRAYLRGITVCDAEWLKWWEASIPPLNGG</sequence>
<dbReference type="Pfam" id="PF07717">
    <property type="entry name" value="OB_NTP_bind"/>
    <property type="match status" value="1"/>
</dbReference>
<dbReference type="InterPro" id="IPR014001">
    <property type="entry name" value="Helicase_ATP-bd"/>
</dbReference>
<dbReference type="PROSITE" id="PS51192">
    <property type="entry name" value="HELICASE_ATP_BIND_1"/>
    <property type="match status" value="1"/>
</dbReference>
<dbReference type="SMART" id="SM00487">
    <property type="entry name" value="DEXDc"/>
    <property type="match status" value="1"/>
</dbReference>
<dbReference type="GO" id="GO:0016787">
    <property type="term" value="F:hydrolase activity"/>
    <property type="evidence" value="ECO:0007669"/>
    <property type="project" value="UniProtKB-KW"/>
</dbReference>
<dbReference type="PROSITE" id="PS51194">
    <property type="entry name" value="HELICASE_CTER"/>
    <property type="match status" value="1"/>
</dbReference>
<name>A0AAV9J0G1_CYACA</name>
<dbReference type="SUPFAM" id="SSF52540">
    <property type="entry name" value="P-loop containing nucleoside triphosphate hydrolases"/>
    <property type="match status" value="1"/>
</dbReference>
<dbReference type="GO" id="GO:0045943">
    <property type="term" value="P:positive regulation of transcription by RNA polymerase I"/>
    <property type="evidence" value="ECO:0007669"/>
    <property type="project" value="TreeGrafter"/>
</dbReference>
<dbReference type="GO" id="GO:0003725">
    <property type="term" value="F:double-stranded RNA binding"/>
    <property type="evidence" value="ECO:0007669"/>
    <property type="project" value="TreeGrafter"/>
</dbReference>
<keyword evidence="2" id="KW-0547">Nucleotide-binding</keyword>
<dbReference type="CDD" id="cd18791">
    <property type="entry name" value="SF2_C_RHA"/>
    <property type="match status" value="1"/>
</dbReference>
<evidence type="ECO:0000313" key="9">
    <source>
        <dbReference type="EMBL" id="KAK4537989.1"/>
    </source>
</evidence>